<dbReference type="Pfam" id="PF26188">
    <property type="entry name" value="RESC6"/>
    <property type="match status" value="1"/>
</dbReference>
<evidence type="ECO:0000259" key="1">
    <source>
        <dbReference type="Pfam" id="PF26188"/>
    </source>
</evidence>
<dbReference type="GO" id="GO:0000963">
    <property type="term" value="P:mitochondrial RNA processing"/>
    <property type="evidence" value="ECO:0007669"/>
    <property type="project" value="TreeGrafter"/>
</dbReference>
<comment type="caution">
    <text evidence="2">The sequence shown here is derived from an EMBL/GenBank/DDBJ whole genome shotgun (WGS) entry which is preliminary data.</text>
</comment>
<keyword evidence="3" id="KW-1185">Reference proteome</keyword>
<evidence type="ECO:0000313" key="3">
    <source>
        <dbReference type="Proteomes" id="UP001224775"/>
    </source>
</evidence>
<reference evidence="2" key="1">
    <citation type="submission" date="2023-06" db="EMBL/GenBank/DDBJ databases">
        <title>Survivors Of The Sea: Transcriptome response of Skeletonema marinoi to long-term dormancy.</title>
        <authorList>
            <person name="Pinder M.I.M."/>
            <person name="Kourtchenko O."/>
            <person name="Robertson E.K."/>
            <person name="Larsson T."/>
            <person name="Maumus F."/>
            <person name="Osuna-Cruz C.M."/>
            <person name="Vancaester E."/>
            <person name="Stenow R."/>
            <person name="Vandepoele K."/>
            <person name="Ploug H."/>
            <person name="Bruchert V."/>
            <person name="Godhe A."/>
            <person name="Topel M."/>
        </authorList>
    </citation>
    <scope>NUCLEOTIDE SEQUENCE</scope>
    <source>
        <strain evidence="2">R05AC</strain>
    </source>
</reference>
<feature type="domain" description="RNA-editing substrate-binding complex 6 protein" evidence="1">
    <location>
        <begin position="45"/>
        <end position="269"/>
    </location>
</feature>
<protein>
    <recommendedName>
        <fullName evidence="1">RNA-editing substrate-binding complex 6 protein domain-containing protein</fullName>
    </recommendedName>
</protein>
<organism evidence="2 3">
    <name type="scientific">Skeletonema marinoi</name>
    <dbReference type="NCBI Taxonomy" id="267567"/>
    <lineage>
        <taxon>Eukaryota</taxon>
        <taxon>Sar</taxon>
        <taxon>Stramenopiles</taxon>
        <taxon>Ochrophyta</taxon>
        <taxon>Bacillariophyta</taxon>
        <taxon>Coscinodiscophyceae</taxon>
        <taxon>Thalassiosirophycidae</taxon>
        <taxon>Thalassiosirales</taxon>
        <taxon>Skeletonemataceae</taxon>
        <taxon>Skeletonema</taxon>
        <taxon>Skeletonema marinoi-dohrnii complex</taxon>
    </lineage>
</organism>
<dbReference type="InterPro" id="IPR058917">
    <property type="entry name" value="RESC6_dom"/>
</dbReference>
<sequence length="460" mass="52647">MNLHQLNPQVLSGMLRANAKVGNPTPQFFDKVANHMMRLDNLNGFDPQAFANILWAYAKIGHPSPQLFNKVANHIVVHDNLNGFDPQAFANILWAYAKIGHPSPQLFNKVANHIVVHDNLNTYKPQELANILWAYAKVGHPSPQLFNKVANHIVVHDNLNTYKPQELANILWASAKLAFYHDSLFEKIANHVCTDEHLLTTYNGQDFSMLMWAFSEANAEYPLLFEKVTEQLLEFDNLNDFTTHALCNIIGGLNKFTDPPQELMNKVLQTAQQRDEESRELAKLSKALFPKEEEICWKSTCTCGRKHISDSAVLSILLQLRFERNYRQDGMYDAFTDDAALVEESHSIQEEQDAPLNENSIPAEPEEEQLDDHQLQHGIDEMKERVDCYVQERAKVQEEARRKVSEKGFKNLSDAKKAELTAQMNGVSAPNRKTEKKNLTEYGFRSPLHLEWCRFKLIIP</sequence>
<dbReference type="InterPro" id="IPR050870">
    <property type="entry name" value="FAST_kinase"/>
</dbReference>
<gene>
    <name evidence="2" type="ORF">QTG54_006556</name>
</gene>
<name>A0AAD8YAQ4_9STRA</name>
<dbReference type="Proteomes" id="UP001224775">
    <property type="component" value="Unassembled WGS sequence"/>
</dbReference>
<accession>A0AAD8YAQ4</accession>
<proteinExistence type="predicted"/>
<dbReference type="GO" id="GO:0003723">
    <property type="term" value="F:RNA binding"/>
    <property type="evidence" value="ECO:0007669"/>
    <property type="project" value="TreeGrafter"/>
</dbReference>
<dbReference type="GO" id="GO:0005759">
    <property type="term" value="C:mitochondrial matrix"/>
    <property type="evidence" value="ECO:0007669"/>
    <property type="project" value="TreeGrafter"/>
</dbReference>
<evidence type="ECO:0000313" key="2">
    <source>
        <dbReference type="EMBL" id="KAK1742959.1"/>
    </source>
</evidence>
<dbReference type="EMBL" id="JATAAI010000010">
    <property type="protein sequence ID" value="KAK1742959.1"/>
    <property type="molecule type" value="Genomic_DNA"/>
</dbReference>
<dbReference type="AlphaFoldDB" id="A0AAD8YAQ4"/>
<dbReference type="GO" id="GO:0044528">
    <property type="term" value="P:regulation of mitochondrial mRNA stability"/>
    <property type="evidence" value="ECO:0007669"/>
    <property type="project" value="TreeGrafter"/>
</dbReference>
<dbReference type="PANTHER" id="PTHR21228">
    <property type="entry name" value="FAST LEU-RICH DOMAIN-CONTAINING"/>
    <property type="match status" value="1"/>
</dbReference>
<dbReference type="PANTHER" id="PTHR21228:SF40">
    <property type="entry name" value="LD45607P"/>
    <property type="match status" value="1"/>
</dbReference>
<dbReference type="GO" id="GO:0035770">
    <property type="term" value="C:ribonucleoprotein granule"/>
    <property type="evidence" value="ECO:0007669"/>
    <property type="project" value="TreeGrafter"/>
</dbReference>